<name>A0ACC0DC21_9PEZI</name>
<accession>A0ACC0DC21</accession>
<reference evidence="1 2" key="1">
    <citation type="journal article" date="2022" name="New Phytol.">
        <title>Ecological generalism drives hyperdiversity of secondary metabolite gene clusters in xylarialean endophytes.</title>
        <authorList>
            <person name="Franco M.E.E."/>
            <person name="Wisecaver J.H."/>
            <person name="Arnold A.E."/>
            <person name="Ju Y.M."/>
            <person name="Slot J.C."/>
            <person name="Ahrendt S."/>
            <person name="Moore L.P."/>
            <person name="Eastman K.E."/>
            <person name="Scott K."/>
            <person name="Konkel Z."/>
            <person name="Mondo S.J."/>
            <person name="Kuo A."/>
            <person name="Hayes R.D."/>
            <person name="Haridas S."/>
            <person name="Andreopoulos B."/>
            <person name="Riley R."/>
            <person name="LaButti K."/>
            <person name="Pangilinan J."/>
            <person name="Lipzen A."/>
            <person name="Amirebrahimi M."/>
            <person name="Yan J."/>
            <person name="Adam C."/>
            <person name="Keymanesh K."/>
            <person name="Ng V."/>
            <person name="Louie K."/>
            <person name="Northen T."/>
            <person name="Drula E."/>
            <person name="Henrissat B."/>
            <person name="Hsieh H.M."/>
            <person name="Youens-Clark K."/>
            <person name="Lutzoni F."/>
            <person name="Miadlikowska J."/>
            <person name="Eastwood D.C."/>
            <person name="Hamelin R.C."/>
            <person name="Grigoriev I.V."/>
            <person name="U'Ren J.M."/>
        </authorList>
    </citation>
    <scope>NUCLEOTIDE SEQUENCE [LARGE SCALE GENOMIC DNA]</scope>
    <source>
        <strain evidence="1 2">ER1909</strain>
    </source>
</reference>
<evidence type="ECO:0000313" key="1">
    <source>
        <dbReference type="EMBL" id="KAI6090198.1"/>
    </source>
</evidence>
<gene>
    <name evidence="1" type="ORF">F4821DRAFT_38437</name>
</gene>
<sequence>MPKKRHQSKYSKPPSVAPPILSSSSSSRAAAEHHERSVNQLLADLRRSSIRQNGSQNQNNDNNNFTVATPTVPPSLRQILQIPDTPAPAPRRPQRRDASGRRAPPGPPPPRSWISLAQSRHAPADLAKTAGCIEHWPLPGAYTPGAGSLIDQVLRRMAVDWEQQRQWNQYHLYTLPSRLRMGLLGYVSEYYGPGVSARDLRLVLAGPADEELARYGVERPDPDTLNGDVFYLDLAGSIGKSVTVKELGELLSPPKAVVEVDLQDSWDAMSPVPAPATAKLLPNLAQLSLAIDPGSTSSVSWKQLFALASKLPTLTHLNLSGWPEPSMTPNAKFAKVASPLTGRSIQYGGTGPYSHILDGDWSEAILVLNRLSKALYSLEYLDLTGCGDWFPALMKESDGDFTIDFVDWVGNWGKITVLRLNSGYALPESDPTSGQYQRMADWIDAAMAVEKHIRTQRSGRGRWITVEKDTL</sequence>
<organism evidence="1 2">
    <name type="scientific">Hypoxylon rubiginosum</name>
    <dbReference type="NCBI Taxonomy" id="110542"/>
    <lineage>
        <taxon>Eukaryota</taxon>
        <taxon>Fungi</taxon>
        <taxon>Dikarya</taxon>
        <taxon>Ascomycota</taxon>
        <taxon>Pezizomycotina</taxon>
        <taxon>Sordariomycetes</taxon>
        <taxon>Xylariomycetidae</taxon>
        <taxon>Xylariales</taxon>
        <taxon>Hypoxylaceae</taxon>
        <taxon>Hypoxylon</taxon>
    </lineage>
</organism>
<proteinExistence type="predicted"/>
<comment type="caution">
    <text evidence="1">The sequence shown here is derived from an EMBL/GenBank/DDBJ whole genome shotgun (WGS) entry which is preliminary data.</text>
</comment>
<keyword evidence="2" id="KW-1185">Reference proteome</keyword>
<dbReference type="Proteomes" id="UP001497680">
    <property type="component" value="Unassembled WGS sequence"/>
</dbReference>
<evidence type="ECO:0000313" key="2">
    <source>
        <dbReference type="Proteomes" id="UP001497680"/>
    </source>
</evidence>
<protein>
    <submittedName>
        <fullName evidence="1">Uncharacterized protein</fullName>
    </submittedName>
</protein>
<dbReference type="EMBL" id="MU394292">
    <property type="protein sequence ID" value="KAI6090198.1"/>
    <property type="molecule type" value="Genomic_DNA"/>
</dbReference>